<reference evidence="2 3" key="1">
    <citation type="journal article" date="2025" name="Microbiol. Resour. Announc.">
        <title>Draft genome sequences for Neonectria magnoliae and Neonectria punicea, canker pathogens of Liriodendron tulipifera and Acer saccharum in West Virginia.</title>
        <authorList>
            <person name="Petronek H.M."/>
            <person name="Kasson M.T."/>
            <person name="Metheny A.M."/>
            <person name="Stauder C.M."/>
            <person name="Lovett B."/>
            <person name="Lynch S.C."/>
            <person name="Garnas J.R."/>
            <person name="Kasson L.R."/>
            <person name="Stajich J.E."/>
        </authorList>
    </citation>
    <scope>NUCLEOTIDE SEQUENCE [LARGE SCALE GENOMIC DNA]</scope>
    <source>
        <strain evidence="2 3">NRRL 64653</strain>
    </source>
</reference>
<feature type="compositionally biased region" description="Polar residues" evidence="1">
    <location>
        <begin position="455"/>
        <end position="472"/>
    </location>
</feature>
<accession>A0ABR1GPU0</accession>
<sequence length="730" mass="81373">MGILSQGVRKIPSPGYSDLLTLSQPDHSQRTFNDIFLESLKDDSSKRIRWTESDNIAQKQWLAKHSMSLAGLRQDEDLLRQLGRSVGIDFSVISTEHWDVVRRKLLASLENKLKKFKKLGLAEYYCQDEKRVKTRWPDAVRDEWASPTWRGEESSLQKAMAKQRGQMEEITSGIETSHLTDGEPINPDEARASPTPTTTIPGIQPQERSSTRSDRSIDRPFNRLGLMDVSLLDDDPRPRSQQALKIRLPQSEQTFQYDREESDRKEPDRKEPDRIESISIVSDSPEAYYFDFDSCSVQIQHDQSWAKCQKRAAPVMPSSWLPSPVATPRPTTAKETTSTLAVAHDAIVSRPKPLPRAVATRSRQPPPAPLAPMVHSPEMPSPEMPSPEMPSPEMPSPEMPSPMALSTSSTKSGQHNLDHSSDNESEDTTKLPPPTYHLPTRRLSSRNVSQHHPRTTTPEAISQQDSPQSACSPTKRDQPPRLSASLWAASKPLPTPETWRLPTPAKRQPGSWFAPRTSGRVESSNASAAPASSSSWPIPAVVASNAHHHLGTESRTQSFSSPVLPSVERPRQPAITCEAKPPRFESTSRNKPSPQSSDINTTQPVGPGARSISQHSLQSTPAESQTQRLTMQMVQEFEAAAETRAMKLRQLVELSTQQRALMLEARHVVALDGEGGFRQEAFWLEHEVIKEEAKQLLDEIRRDEASYDLGSLTLTVPGGCFERLVLSGCF</sequence>
<feature type="compositionally biased region" description="Polar residues" evidence="1">
    <location>
        <begin position="553"/>
        <end position="563"/>
    </location>
</feature>
<evidence type="ECO:0000313" key="2">
    <source>
        <dbReference type="EMBL" id="KAK7403713.1"/>
    </source>
</evidence>
<feature type="compositionally biased region" description="Basic residues" evidence="1">
    <location>
        <begin position="439"/>
        <end position="454"/>
    </location>
</feature>
<feature type="region of interest" description="Disordered" evidence="1">
    <location>
        <begin position="549"/>
        <end position="627"/>
    </location>
</feature>
<dbReference type="EMBL" id="JAZAVJ010000233">
    <property type="protein sequence ID" value="KAK7403713.1"/>
    <property type="molecule type" value="Genomic_DNA"/>
</dbReference>
<keyword evidence="3" id="KW-1185">Reference proteome</keyword>
<feature type="compositionally biased region" description="Polar residues" evidence="1">
    <location>
        <begin position="404"/>
        <end position="415"/>
    </location>
</feature>
<feature type="compositionally biased region" description="Pro residues" evidence="1">
    <location>
        <begin position="379"/>
        <end position="400"/>
    </location>
</feature>
<organism evidence="2 3">
    <name type="scientific">Neonectria punicea</name>
    <dbReference type="NCBI Taxonomy" id="979145"/>
    <lineage>
        <taxon>Eukaryota</taxon>
        <taxon>Fungi</taxon>
        <taxon>Dikarya</taxon>
        <taxon>Ascomycota</taxon>
        <taxon>Pezizomycotina</taxon>
        <taxon>Sordariomycetes</taxon>
        <taxon>Hypocreomycetidae</taxon>
        <taxon>Hypocreales</taxon>
        <taxon>Nectriaceae</taxon>
        <taxon>Neonectria</taxon>
    </lineage>
</organism>
<protein>
    <submittedName>
        <fullName evidence="2">Uncharacterized protein</fullName>
    </submittedName>
</protein>
<comment type="caution">
    <text evidence="2">The sequence shown here is derived from an EMBL/GenBank/DDBJ whole genome shotgun (WGS) entry which is preliminary data.</text>
</comment>
<evidence type="ECO:0000313" key="3">
    <source>
        <dbReference type="Proteomes" id="UP001498476"/>
    </source>
</evidence>
<feature type="compositionally biased region" description="Low complexity" evidence="1">
    <location>
        <begin position="194"/>
        <end position="208"/>
    </location>
</feature>
<feature type="compositionally biased region" description="Polar residues" evidence="1">
    <location>
        <begin position="611"/>
        <end position="627"/>
    </location>
</feature>
<feature type="region of interest" description="Disordered" evidence="1">
    <location>
        <begin position="242"/>
        <end position="274"/>
    </location>
</feature>
<feature type="compositionally biased region" description="Basic and acidic residues" evidence="1">
    <location>
        <begin position="257"/>
        <end position="274"/>
    </location>
</feature>
<evidence type="ECO:0000256" key="1">
    <source>
        <dbReference type="SAM" id="MobiDB-lite"/>
    </source>
</evidence>
<feature type="compositionally biased region" description="Polar residues" evidence="1">
    <location>
        <begin position="589"/>
        <end position="604"/>
    </location>
</feature>
<proteinExistence type="predicted"/>
<feature type="region of interest" description="Disordered" evidence="1">
    <location>
        <begin position="319"/>
        <end position="536"/>
    </location>
</feature>
<gene>
    <name evidence="2" type="ORF">QQX98_010516</name>
</gene>
<feature type="compositionally biased region" description="Polar residues" evidence="1">
    <location>
        <begin position="329"/>
        <end position="340"/>
    </location>
</feature>
<dbReference type="Proteomes" id="UP001498476">
    <property type="component" value="Unassembled WGS sequence"/>
</dbReference>
<feature type="compositionally biased region" description="Basic and acidic residues" evidence="1">
    <location>
        <begin position="209"/>
        <end position="220"/>
    </location>
</feature>
<feature type="compositionally biased region" description="Low complexity" evidence="1">
    <location>
        <begin position="521"/>
        <end position="536"/>
    </location>
</feature>
<name>A0ABR1GPU0_9HYPO</name>
<feature type="region of interest" description="Disordered" evidence="1">
    <location>
        <begin position="147"/>
        <end position="220"/>
    </location>
</feature>